<proteinExistence type="predicted"/>
<dbReference type="EMBL" id="BLAY01000033">
    <property type="protein sequence ID" value="GET37765.1"/>
    <property type="molecule type" value="Genomic_DNA"/>
</dbReference>
<dbReference type="Proteomes" id="UP001050975">
    <property type="component" value="Unassembled WGS sequence"/>
</dbReference>
<comment type="caution">
    <text evidence="2">The sequence shown here is derived from an EMBL/GenBank/DDBJ whole genome shotgun (WGS) entry which is preliminary data.</text>
</comment>
<protein>
    <recommendedName>
        <fullName evidence="4">VWA containing CoxE family protein</fullName>
    </recommendedName>
</protein>
<evidence type="ECO:0000313" key="2">
    <source>
        <dbReference type="EMBL" id="GET37765.1"/>
    </source>
</evidence>
<name>A0AAV3XCG4_9CYAN</name>
<feature type="compositionally biased region" description="Polar residues" evidence="1">
    <location>
        <begin position="85"/>
        <end position="102"/>
    </location>
</feature>
<sequence>MKLEELPLLDIFNSLRSRHGLPLGVDEYLAVLRSLQAGFGIGSRQELEQLCCMLWAKSEEENRLIRRLFGEMWKQIESHLVNSDLSTQENSPGLISDSPTQKNYESSSNETSTSDKRLPDLETPPSITPEPVQAVQAVRSSRGNREMKRPRYMLLTEYFPVTKRQMKQCWRYLRRPVRQGVPTELDVEETVAKIGREGILLQPVLMPPRTNRTDLVLLIDREGSMVPFHDLSRQLVETAQRGGRLRTTNVFYFHDYPDEYLYRHPAMLDAKTVSDIFEEIGERTAVLIVSDAGAARGNFDRERVDNTKAWIEELQQSVRYFAWLNPMPSECWQQTTAGEIARFVPMFEMSSQGMNAAISVLRGRYIAGEVMHSWLM</sequence>
<reference evidence="2" key="1">
    <citation type="submission" date="2019-10" db="EMBL/GenBank/DDBJ databases">
        <title>Draft genome sequece of Microseira wollei NIES-4236.</title>
        <authorList>
            <person name="Yamaguchi H."/>
            <person name="Suzuki S."/>
            <person name="Kawachi M."/>
        </authorList>
    </citation>
    <scope>NUCLEOTIDE SEQUENCE</scope>
    <source>
        <strain evidence="2">NIES-4236</strain>
    </source>
</reference>
<dbReference type="PANTHER" id="PTHR39338">
    <property type="entry name" value="BLL5662 PROTEIN-RELATED"/>
    <property type="match status" value="1"/>
</dbReference>
<keyword evidence="3" id="KW-1185">Reference proteome</keyword>
<gene>
    <name evidence="2" type="ORF">MiSe_25190</name>
</gene>
<evidence type="ECO:0000313" key="3">
    <source>
        <dbReference type="Proteomes" id="UP001050975"/>
    </source>
</evidence>
<dbReference type="RefSeq" id="WP_226579792.1">
    <property type="nucleotide sequence ID" value="NZ_BLAY01000033.1"/>
</dbReference>
<dbReference type="PANTHER" id="PTHR39338:SF7">
    <property type="entry name" value="BLL6692 PROTEIN"/>
    <property type="match status" value="1"/>
</dbReference>
<accession>A0AAV3XCG4</accession>
<feature type="compositionally biased region" description="Low complexity" evidence="1">
    <location>
        <begin position="103"/>
        <end position="112"/>
    </location>
</feature>
<evidence type="ECO:0000256" key="1">
    <source>
        <dbReference type="SAM" id="MobiDB-lite"/>
    </source>
</evidence>
<dbReference type="AlphaFoldDB" id="A0AAV3XCG4"/>
<organism evidence="2 3">
    <name type="scientific">Microseira wollei NIES-4236</name>
    <dbReference type="NCBI Taxonomy" id="2530354"/>
    <lineage>
        <taxon>Bacteria</taxon>
        <taxon>Bacillati</taxon>
        <taxon>Cyanobacteriota</taxon>
        <taxon>Cyanophyceae</taxon>
        <taxon>Oscillatoriophycideae</taxon>
        <taxon>Aerosakkonematales</taxon>
        <taxon>Aerosakkonemataceae</taxon>
        <taxon>Microseira</taxon>
    </lineage>
</organism>
<evidence type="ECO:0008006" key="4">
    <source>
        <dbReference type="Google" id="ProtNLM"/>
    </source>
</evidence>
<feature type="region of interest" description="Disordered" evidence="1">
    <location>
        <begin position="85"/>
        <end position="143"/>
    </location>
</feature>